<comment type="function">
    <text evidence="3 13">Endonuclease that specifically degrades the RNA of RNA-DNA hybrids.</text>
</comment>
<keyword evidence="8 12" id="KW-0479">Metal-binding</keyword>
<evidence type="ECO:0000256" key="12">
    <source>
        <dbReference type="PROSITE-ProRule" id="PRU01319"/>
    </source>
</evidence>
<dbReference type="PANTHER" id="PTHR10954:SF18">
    <property type="entry name" value="RIBONUCLEASE HII"/>
    <property type="match status" value="1"/>
</dbReference>
<proteinExistence type="inferred from homology"/>
<evidence type="ECO:0000313" key="16">
    <source>
        <dbReference type="EMBL" id="GHD11895.1"/>
    </source>
</evidence>
<reference evidence="17" key="1">
    <citation type="journal article" date="2019" name="Int. J. Syst. Evol. Microbiol.">
        <title>The Global Catalogue of Microorganisms (GCM) 10K type strain sequencing project: providing services to taxonomists for standard genome sequencing and annotation.</title>
        <authorList>
            <consortium name="The Broad Institute Genomics Platform"/>
            <consortium name="The Broad Institute Genome Sequencing Center for Infectious Disease"/>
            <person name="Wu L."/>
            <person name="Ma J."/>
        </authorList>
    </citation>
    <scope>NUCLEOTIDE SEQUENCE [LARGE SCALE GENOMIC DNA]</scope>
    <source>
        <strain evidence="17">KCTC 19466</strain>
    </source>
</reference>
<dbReference type="EMBL" id="BMXK01000012">
    <property type="protein sequence ID" value="GHD11895.1"/>
    <property type="molecule type" value="Genomic_DNA"/>
</dbReference>
<dbReference type="InterPro" id="IPR012337">
    <property type="entry name" value="RNaseH-like_sf"/>
</dbReference>
<evidence type="ECO:0000256" key="8">
    <source>
        <dbReference type="ARBA" id="ARBA00022723"/>
    </source>
</evidence>
<dbReference type="PROSITE" id="PS51257">
    <property type="entry name" value="PROKAR_LIPOPROTEIN"/>
    <property type="match status" value="1"/>
</dbReference>
<evidence type="ECO:0000256" key="10">
    <source>
        <dbReference type="ARBA" id="ARBA00022801"/>
    </source>
</evidence>
<dbReference type="InterPro" id="IPR022898">
    <property type="entry name" value="RNase_HII"/>
</dbReference>
<keyword evidence="11" id="KW-0464">Manganese</keyword>
<dbReference type="NCBIfam" id="NF000595">
    <property type="entry name" value="PRK00015.1-3"/>
    <property type="match status" value="1"/>
</dbReference>
<evidence type="ECO:0000256" key="5">
    <source>
        <dbReference type="ARBA" id="ARBA00007383"/>
    </source>
</evidence>
<keyword evidence="7 12" id="KW-0540">Nuclease</keyword>
<feature type="binding site" evidence="12">
    <location>
        <position position="27"/>
    </location>
    <ligand>
        <name>a divalent metal cation</name>
        <dbReference type="ChEBI" id="CHEBI:60240"/>
    </ligand>
</feature>
<evidence type="ECO:0000256" key="4">
    <source>
        <dbReference type="ARBA" id="ARBA00004496"/>
    </source>
</evidence>
<keyword evidence="17" id="KW-1185">Reference proteome</keyword>
<accession>A0ABQ3GM39</accession>
<evidence type="ECO:0000259" key="15">
    <source>
        <dbReference type="PROSITE" id="PS51975"/>
    </source>
</evidence>
<keyword evidence="9 12" id="KW-0255">Endonuclease</keyword>
<evidence type="ECO:0000256" key="7">
    <source>
        <dbReference type="ARBA" id="ARBA00022722"/>
    </source>
</evidence>
<feature type="domain" description="RNase H type-2" evidence="15">
    <location>
        <begin position="20"/>
        <end position="228"/>
    </location>
</feature>
<sequence>MTTRAPDLETETRLAALHGPWVAGCDEVGRGSLAGPVTVGLVVVDPSSSELLPGVRDSKLLRSGARVDLVDAIKDWAAAWGVGHATPQEIDTLGILPATGLAGRRALDAAARNRRPDVVLVDGNYDWLTPGRQASLFEEERAGADRPGGGADRLPPVTTQVKADLTCLSVAAASILAKVDRDQLMCRRHESEPHFGWESNKGYGTQHHRDAIRTHGPSDHHRRSWKLI</sequence>
<comment type="cofactor">
    <cofactor evidence="12">
        <name>Mn(2+)</name>
        <dbReference type="ChEBI" id="CHEBI:29035"/>
    </cofactor>
    <cofactor evidence="12">
        <name>Mg(2+)</name>
        <dbReference type="ChEBI" id="CHEBI:18420"/>
    </cofactor>
    <text evidence="12">Manganese or magnesium. Binds 1 divalent metal ion per monomer in the absence of substrate. May bind a second metal ion after substrate binding.</text>
</comment>
<dbReference type="PANTHER" id="PTHR10954">
    <property type="entry name" value="RIBONUCLEASE H2 SUBUNIT A"/>
    <property type="match status" value="1"/>
</dbReference>
<evidence type="ECO:0000256" key="1">
    <source>
        <dbReference type="ARBA" id="ARBA00000077"/>
    </source>
</evidence>
<evidence type="ECO:0000256" key="9">
    <source>
        <dbReference type="ARBA" id="ARBA00022759"/>
    </source>
</evidence>
<feature type="region of interest" description="Disordered" evidence="14">
    <location>
        <begin position="197"/>
        <end position="228"/>
    </location>
</feature>
<dbReference type="Proteomes" id="UP000642819">
    <property type="component" value="Unassembled WGS sequence"/>
</dbReference>
<gene>
    <name evidence="16" type="ORF">GCM10008096_26780</name>
</gene>
<name>A0ABQ3GM39_9MICC</name>
<organism evidence="16 17">
    <name type="scientific">Zhihengliuella salsuginis</name>
    <dbReference type="NCBI Taxonomy" id="578222"/>
    <lineage>
        <taxon>Bacteria</taxon>
        <taxon>Bacillati</taxon>
        <taxon>Actinomycetota</taxon>
        <taxon>Actinomycetes</taxon>
        <taxon>Micrococcales</taxon>
        <taxon>Micrococcaceae</taxon>
        <taxon>Zhihengliuella</taxon>
    </lineage>
</organism>
<dbReference type="Pfam" id="PF01351">
    <property type="entry name" value="RNase_HII"/>
    <property type="match status" value="1"/>
</dbReference>
<dbReference type="SUPFAM" id="SSF53098">
    <property type="entry name" value="Ribonuclease H-like"/>
    <property type="match status" value="1"/>
</dbReference>
<feature type="compositionally biased region" description="Basic and acidic residues" evidence="14">
    <location>
        <begin position="207"/>
        <end position="219"/>
    </location>
</feature>
<dbReference type="Gene3D" id="3.30.420.10">
    <property type="entry name" value="Ribonuclease H-like superfamily/Ribonuclease H"/>
    <property type="match status" value="1"/>
</dbReference>
<comment type="catalytic activity">
    <reaction evidence="1 12 13">
        <text>Endonucleolytic cleavage to 5'-phosphomonoester.</text>
        <dbReference type="EC" id="3.1.26.4"/>
    </reaction>
</comment>
<evidence type="ECO:0000256" key="6">
    <source>
        <dbReference type="ARBA" id="ARBA00022490"/>
    </source>
</evidence>
<feature type="binding site" evidence="12">
    <location>
        <position position="26"/>
    </location>
    <ligand>
        <name>a divalent metal cation</name>
        <dbReference type="ChEBI" id="CHEBI:60240"/>
    </ligand>
</feature>
<comment type="subcellular location">
    <subcellularLocation>
        <location evidence="4">Cytoplasm</location>
    </subcellularLocation>
</comment>
<evidence type="ECO:0000256" key="2">
    <source>
        <dbReference type="ARBA" id="ARBA00001946"/>
    </source>
</evidence>
<dbReference type="RefSeq" id="WP_229791162.1">
    <property type="nucleotide sequence ID" value="NZ_BMXK01000012.1"/>
</dbReference>
<evidence type="ECO:0000313" key="17">
    <source>
        <dbReference type="Proteomes" id="UP000642819"/>
    </source>
</evidence>
<comment type="cofactor">
    <cofactor evidence="2">
        <name>Mg(2+)</name>
        <dbReference type="ChEBI" id="CHEBI:18420"/>
    </cofactor>
</comment>
<dbReference type="PROSITE" id="PS51975">
    <property type="entry name" value="RNASE_H_2"/>
    <property type="match status" value="1"/>
</dbReference>
<dbReference type="CDD" id="cd07182">
    <property type="entry name" value="RNase_HII_bacteria_HII_like"/>
    <property type="match status" value="1"/>
</dbReference>
<comment type="caution">
    <text evidence="16">The sequence shown here is derived from an EMBL/GenBank/DDBJ whole genome shotgun (WGS) entry which is preliminary data.</text>
</comment>
<comment type="similarity">
    <text evidence="5 13">Belongs to the RNase HII family.</text>
</comment>
<feature type="binding site" evidence="12">
    <location>
        <position position="122"/>
    </location>
    <ligand>
        <name>a divalent metal cation</name>
        <dbReference type="ChEBI" id="CHEBI:60240"/>
    </ligand>
</feature>
<evidence type="ECO:0000256" key="11">
    <source>
        <dbReference type="ARBA" id="ARBA00023211"/>
    </source>
</evidence>
<protein>
    <recommendedName>
        <fullName evidence="13">Ribonuclease</fullName>
        <ecNumber evidence="13">3.1.26.4</ecNumber>
    </recommendedName>
</protein>
<evidence type="ECO:0000256" key="14">
    <source>
        <dbReference type="SAM" id="MobiDB-lite"/>
    </source>
</evidence>
<dbReference type="InterPro" id="IPR001352">
    <property type="entry name" value="RNase_HII/HIII"/>
</dbReference>
<dbReference type="EC" id="3.1.26.4" evidence="13"/>
<keyword evidence="6" id="KW-0963">Cytoplasm</keyword>
<evidence type="ECO:0000256" key="3">
    <source>
        <dbReference type="ARBA" id="ARBA00004065"/>
    </source>
</evidence>
<dbReference type="InterPro" id="IPR024567">
    <property type="entry name" value="RNase_HII/HIII_dom"/>
</dbReference>
<keyword evidence="10 12" id="KW-0378">Hydrolase</keyword>
<evidence type="ECO:0000256" key="13">
    <source>
        <dbReference type="RuleBase" id="RU003515"/>
    </source>
</evidence>
<dbReference type="InterPro" id="IPR036397">
    <property type="entry name" value="RNaseH_sf"/>
</dbReference>